<evidence type="ECO:0000313" key="2">
    <source>
        <dbReference type="Proteomes" id="UP001523216"/>
    </source>
</evidence>
<dbReference type="SUPFAM" id="SSF56112">
    <property type="entry name" value="Protein kinase-like (PK-like)"/>
    <property type="match status" value="1"/>
</dbReference>
<protein>
    <submittedName>
        <fullName evidence="1">Aminoglycoside phosphotransferase</fullName>
    </submittedName>
</protein>
<dbReference type="EMBL" id="JAMQOL010000007">
    <property type="protein sequence ID" value="MCM4077062.1"/>
    <property type="molecule type" value="Genomic_DNA"/>
</dbReference>
<reference evidence="1 2" key="1">
    <citation type="submission" date="2022-06" db="EMBL/GenBank/DDBJ databases">
        <title>Actinoplanes abujensis sp. nov., isolated from Nigerian arid soil.</title>
        <authorList>
            <person name="Ding P."/>
        </authorList>
    </citation>
    <scope>NUCLEOTIDE SEQUENCE [LARGE SCALE GENOMIC DNA]</scope>
    <source>
        <strain evidence="2">TRM88002</strain>
    </source>
</reference>
<name>A0ABT0XTG0_9ACTN</name>
<comment type="caution">
    <text evidence="1">The sequence shown here is derived from an EMBL/GenBank/DDBJ whole genome shotgun (WGS) entry which is preliminary data.</text>
</comment>
<accession>A0ABT0XTG0</accession>
<sequence length="310" mass="34721">MRAFLTVDDVTELVAEQLGGDRRAVGLERLTGGTKKGVYRIRLDDGRSVVLYVWAAAEDYWPPSETVPDDPFTDASGAELFVTNRALLARAGVRVPELLFAGGDRALVEDVGSETLETRMGYDRRPLAELGRSLRRMHTTAGPEWGRPAALRAQNRPPEEMILDRALAHLAAVVRRDERVATARTRIEDHLRGLRERVEQRREYVLIHGELGPDHVFMSAAGEPVMIDIEGVTYFDAEWEHAFLQLRFQAAYAELAPVDLDPARLELCRFAQVISLIEGPLRIADTDFPRGQWMRDLAELNINKALAAVS</sequence>
<proteinExistence type="predicted"/>
<dbReference type="RefSeq" id="WP_251796973.1">
    <property type="nucleotide sequence ID" value="NZ_JAMQOL010000007.1"/>
</dbReference>
<dbReference type="Gene3D" id="3.90.1200.10">
    <property type="match status" value="1"/>
</dbReference>
<dbReference type="InterPro" id="IPR011009">
    <property type="entry name" value="Kinase-like_dom_sf"/>
</dbReference>
<keyword evidence="2" id="KW-1185">Reference proteome</keyword>
<dbReference type="Proteomes" id="UP001523216">
    <property type="component" value="Unassembled WGS sequence"/>
</dbReference>
<gene>
    <name evidence="1" type="ORF">LXN57_05715</name>
</gene>
<organism evidence="1 2">
    <name type="scientific">Paractinoplanes hotanensis</name>
    <dbReference type="NCBI Taxonomy" id="2906497"/>
    <lineage>
        <taxon>Bacteria</taxon>
        <taxon>Bacillati</taxon>
        <taxon>Actinomycetota</taxon>
        <taxon>Actinomycetes</taxon>
        <taxon>Micromonosporales</taxon>
        <taxon>Micromonosporaceae</taxon>
        <taxon>Paractinoplanes</taxon>
    </lineage>
</organism>
<evidence type="ECO:0000313" key="1">
    <source>
        <dbReference type="EMBL" id="MCM4077062.1"/>
    </source>
</evidence>